<dbReference type="WBParaSite" id="Pan_g15453.t1">
    <property type="protein sequence ID" value="Pan_g15453.t1"/>
    <property type="gene ID" value="Pan_g15453"/>
</dbReference>
<evidence type="ECO:0000256" key="2">
    <source>
        <dbReference type="SAM" id="Phobius"/>
    </source>
</evidence>
<protein>
    <submittedName>
        <fullName evidence="4">SEA domain-containing protein</fullName>
    </submittedName>
</protein>
<accession>A0A7E4V1J2</accession>
<feature type="region of interest" description="Disordered" evidence="1">
    <location>
        <begin position="66"/>
        <end position="92"/>
    </location>
</feature>
<proteinExistence type="predicted"/>
<evidence type="ECO:0000313" key="3">
    <source>
        <dbReference type="Proteomes" id="UP000492821"/>
    </source>
</evidence>
<feature type="transmembrane region" description="Helical" evidence="2">
    <location>
        <begin position="104"/>
        <end position="129"/>
    </location>
</feature>
<keyword evidence="2" id="KW-0812">Transmembrane</keyword>
<name>A0A7E4V1J2_PANRE</name>
<dbReference type="Proteomes" id="UP000492821">
    <property type="component" value="Unassembled WGS sequence"/>
</dbReference>
<evidence type="ECO:0000256" key="1">
    <source>
        <dbReference type="SAM" id="MobiDB-lite"/>
    </source>
</evidence>
<organism evidence="3 4">
    <name type="scientific">Panagrellus redivivus</name>
    <name type="common">Microworm</name>
    <dbReference type="NCBI Taxonomy" id="6233"/>
    <lineage>
        <taxon>Eukaryota</taxon>
        <taxon>Metazoa</taxon>
        <taxon>Ecdysozoa</taxon>
        <taxon>Nematoda</taxon>
        <taxon>Chromadorea</taxon>
        <taxon>Rhabditida</taxon>
        <taxon>Tylenchina</taxon>
        <taxon>Panagrolaimomorpha</taxon>
        <taxon>Panagrolaimoidea</taxon>
        <taxon>Panagrolaimidae</taxon>
        <taxon>Panagrellus</taxon>
    </lineage>
</organism>
<keyword evidence="3" id="KW-1185">Reference proteome</keyword>
<keyword evidence="2" id="KW-1133">Transmembrane helix</keyword>
<reference evidence="3" key="1">
    <citation type="journal article" date="2013" name="Genetics">
        <title>The draft genome and transcriptome of Panagrellus redivivus are shaped by the harsh demands of a free-living lifestyle.</title>
        <authorList>
            <person name="Srinivasan J."/>
            <person name="Dillman A.R."/>
            <person name="Macchietto M.G."/>
            <person name="Heikkinen L."/>
            <person name="Lakso M."/>
            <person name="Fracchia K.M."/>
            <person name="Antoshechkin I."/>
            <person name="Mortazavi A."/>
            <person name="Wong G."/>
            <person name="Sternberg P.W."/>
        </authorList>
    </citation>
    <scope>NUCLEOTIDE SEQUENCE [LARGE SCALE GENOMIC DNA]</scope>
    <source>
        <strain evidence="3">MT8872</strain>
    </source>
</reference>
<dbReference type="AlphaFoldDB" id="A0A7E4V1J2"/>
<sequence length="279" mass="30770">MSISGSGRFRSIYVEDLDERHSSFSSSGRSGAFYPAAATVNAISYEPATGAEYMYQKGWHNRDAYGKSLPNPSRPTTIGTKTGGSSAKSSKDGDLFAKENRAKVVLIILLTIVSLLLIAFVIVIIVLFATGVFTTHHATEAPSIYSTFIFTTTPPPNYDTIVAKTYDIELYLISQANSNFSNPNTDTYRTAMRRLQAALENTMTQSTLRDLQPSIGMLNIQNSNLDLQVNFQLAIVIPSRSPITAGTIKNLFLSELPFFERQINQVQVDRSRISVTMET</sequence>
<feature type="compositionally biased region" description="Low complexity" evidence="1">
    <location>
        <begin position="76"/>
        <end position="88"/>
    </location>
</feature>
<reference evidence="4" key="2">
    <citation type="submission" date="2020-10" db="UniProtKB">
        <authorList>
            <consortium name="WormBaseParasite"/>
        </authorList>
    </citation>
    <scope>IDENTIFICATION</scope>
</reference>
<keyword evidence="2" id="KW-0472">Membrane</keyword>
<evidence type="ECO:0000313" key="4">
    <source>
        <dbReference type="WBParaSite" id="Pan_g15453.t1"/>
    </source>
</evidence>